<dbReference type="Gene3D" id="3.20.80.10">
    <property type="entry name" value="Regulatory factor, effector binding domain"/>
    <property type="match status" value="1"/>
</dbReference>
<dbReference type="RefSeq" id="WP_102847009.1">
    <property type="nucleotide sequence ID" value="NZ_JAMOIG010000031.1"/>
</dbReference>
<accession>A0A2N8SQJ3</accession>
<dbReference type="InterPro" id="IPR011256">
    <property type="entry name" value="Reg_factor_effector_dom_sf"/>
</dbReference>
<dbReference type="EMBL" id="POUW01000005">
    <property type="protein sequence ID" value="PNG04764.1"/>
    <property type="molecule type" value="Genomic_DNA"/>
</dbReference>
<dbReference type="OrthoDB" id="7914880at2"/>
<dbReference type="Proteomes" id="UP000235897">
    <property type="component" value="Unassembled WGS sequence"/>
</dbReference>
<protein>
    <submittedName>
        <fullName evidence="1">AraC family transcriptional regulator</fullName>
    </submittedName>
</protein>
<organism evidence="1 2">
    <name type="scientific">Stutzerimonas stutzeri</name>
    <name type="common">Pseudomonas stutzeri</name>
    <dbReference type="NCBI Taxonomy" id="316"/>
    <lineage>
        <taxon>Bacteria</taxon>
        <taxon>Pseudomonadati</taxon>
        <taxon>Pseudomonadota</taxon>
        <taxon>Gammaproteobacteria</taxon>
        <taxon>Pseudomonadales</taxon>
        <taxon>Pseudomonadaceae</taxon>
        <taxon>Stutzerimonas</taxon>
    </lineage>
</organism>
<reference evidence="1 2" key="1">
    <citation type="submission" date="2018-01" db="EMBL/GenBank/DDBJ databases">
        <title>Denitrification phenotypes of diverse strains of Pseudomonas stutzeri.</title>
        <authorList>
            <person name="Milligan D.A."/>
            <person name="Bergaust L."/>
            <person name="Bakken L.R."/>
            <person name="Frostegard A."/>
        </authorList>
    </citation>
    <scope>NUCLEOTIDE SEQUENCE [LARGE SCALE GENOMIC DNA]</scope>
    <source>
        <strain evidence="1 2">28a3</strain>
    </source>
</reference>
<comment type="caution">
    <text evidence="1">The sequence shown here is derived from an EMBL/GenBank/DDBJ whole genome shotgun (WGS) entry which is preliminary data.</text>
</comment>
<gene>
    <name evidence="1" type="ORF">CXL00_13915</name>
</gene>
<evidence type="ECO:0000313" key="2">
    <source>
        <dbReference type="Proteomes" id="UP000235897"/>
    </source>
</evidence>
<proteinExistence type="predicted"/>
<sequence length="152" mass="17068">MQRKTVAPMQVLFATQELTIPEVGVYAERHGRDLMDAVETYGLQIAGPWLFVSYSLPKNETDRYSMDFCLPISNAQAYTGERLAVKQLGSFPCASLIYDGVLRDLFTGGYQPLIEQITAAKLNFTGESREVYHAWHGPESSENRIEIQFGVV</sequence>
<name>A0A2N8SQJ3_STUST</name>
<dbReference type="AlphaFoldDB" id="A0A2N8SQJ3"/>
<evidence type="ECO:0000313" key="1">
    <source>
        <dbReference type="EMBL" id="PNG04764.1"/>
    </source>
</evidence>